<dbReference type="AlphaFoldDB" id="A0A0K2T4H7"/>
<protein>
    <submittedName>
        <fullName evidence="1">Uncharacterized protein</fullName>
    </submittedName>
</protein>
<accession>A0A0K2T4H7</accession>
<proteinExistence type="predicted"/>
<dbReference type="EMBL" id="HACA01003567">
    <property type="protein sequence ID" value="CDW20928.1"/>
    <property type="molecule type" value="Transcribed_RNA"/>
</dbReference>
<evidence type="ECO:0000313" key="1">
    <source>
        <dbReference type="EMBL" id="CDW20928.1"/>
    </source>
</evidence>
<organism evidence="1">
    <name type="scientific">Lepeophtheirus salmonis</name>
    <name type="common">Salmon louse</name>
    <name type="synonym">Caligus salmonis</name>
    <dbReference type="NCBI Taxonomy" id="72036"/>
    <lineage>
        <taxon>Eukaryota</taxon>
        <taxon>Metazoa</taxon>
        <taxon>Ecdysozoa</taxon>
        <taxon>Arthropoda</taxon>
        <taxon>Crustacea</taxon>
        <taxon>Multicrustacea</taxon>
        <taxon>Hexanauplia</taxon>
        <taxon>Copepoda</taxon>
        <taxon>Siphonostomatoida</taxon>
        <taxon>Caligidae</taxon>
        <taxon>Lepeophtheirus</taxon>
    </lineage>
</organism>
<name>A0A0K2T4H7_LEPSM</name>
<sequence length="100" mass="11613">MDFFLKNADFLCNFRTHGNFSFRKIIVDPIFNGFFSFGNLRQPLFQDLDPSFHGYIFVDEIRLTHRNEPIASDSVIVFNKLFTKKGSFVLGRGIKGVLFQ</sequence>
<reference evidence="1" key="1">
    <citation type="submission" date="2014-05" db="EMBL/GenBank/DDBJ databases">
        <authorList>
            <person name="Chronopoulou M."/>
        </authorList>
    </citation>
    <scope>NUCLEOTIDE SEQUENCE</scope>
    <source>
        <tissue evidence="1">Whole organism</tissue>
    </source>
</reference>